<keyword evidence="2" id="KW-0238">DNA-binding</keyword>
<dbReference type="InterPro" id="IPR036162">
    <property type="entry name" value="Resolvase-like_N_sf"/>
</dbReference>
<evidence type="ECO:0000313" key="8">
    <source>
        <dbReference type="Proteomes" id="UP000023464"/>
    </source>
</evidence>
<evidence type="ECO:0000259" key="6">
    <source>
        <dbReference type="PROSITE" id="PS51736"/>
    </source>
</evidence>
<dbReference type="Proteomes" id="UP000023464">
    <property type="component" value="Unassembled WGS sequence"/>
</dbReference>
<dbReference type="Pfam" id="PF00239">
    <property type="entry name" value="Resolvase"/>
    <property type="match status" value="1"/>
</dbReference>
<dbReference type="CDD" id="cd03767">
    <property type="entry name" value="SR_Res_par"/>
    <property type="match status" value="1"/>
</dbReference>
<feature type="active site" description="O-(5'-phospho-DNA)-serine intermediate" evidence="4 5">
    <location>
        <position position="10"/>
    </location>
</feature>
<evidence type="ECO:0000313" key="7">
    <source>
        <dbReference type="EMBL" id="EYU13408.1"/>
    </source>
</evidence>
<comment type="caution">
    <text evidence="7">The sequence shown here is derived from an EMBL/GenBank/DDBJ whole genome shotgun (WGS) entry which is preliminary data.</text>
</comment>
<dbReference type="PANTHER" id="PTHR30461">
    <property type="entry name" value="DNA-INVERTASE FROM LAMBDOID PROPHAGE"/>
    <property type="match status" value="1"/>
</dbReference>
<keyword evidence="8" id="KW-1185">Reference proteome</keyword>
<dbReference type="PROSITE" id="PS00398">
    <property type="entry name" value="RECOMBINASES_2"/>
    <property type="match status" value="1"/>
</dbReference>
<name>A0A022PEN2_9GAMM</name>
<dbReference type="InterPro" id="IPR006119">
    <property type="entry name" value="Resolv_N"/>
</dbReference>
<evidence type="ECO:0000256" key="5">
    <source>
        <dbReference type="PROSITE-ProRule" id="PRU10137"/>
    </source>
</evidence>
<dbReference type="GO" id="GO:0003677">
    <property type="term" value="F:DNA binding"/>
    <property type="evidence" value="ECO:0007669"/>
    <property type="project" value="UniProtKB-KW"/>
</dbReference>
<evidence type="ECO:0000256" key="1">
    <source>
        <dbReference type="ARBA" id="ARBA00022908"/>
    </source>
</evidence>
<dbReference type="EMBL" id="JFGV01000087">
    <property type="protein sequence ID" value="EYU13408.1"/>
    <property type="molecule type" value="Genomic_DNA"/>
</dbReference>
<dbReference type="InterPro" id="IPR050639">
    <property type="entry name" value="SSR_resolvase"/>
</dbReference>
<evidence type="ECO:0000256" key="4">
    <source>
        <dbReference type="PIRSR" id="PIRSR606118-50"/>
    </source>
</evidence>
<evidence type="ECO:0000256" key="3">
    <source>
        <dbReference type="ARBA" id="ARBA00023172"/>
    </source>
</evidence>
<dbReference type="Gene3D" id="3.40.50.1390">
    <property type="entry name" value="Resolvase, N-terminal catalytic domain"/>
    <property type="match status" value="1"/>
</dbReference>
<dbReference type="AlphaFoldDB" id="A0A022PEN2"/>
<accession>A0A022PEN2</accession>
<dbReference type="PROSITE" id="PS51736">
    <property type="entry name" value="RECOMBINASES_3"/>
    <property type="match status" value="1"/>
</dbReference>
<dbReference type="PANTHER" id="PTHR30461:SF25">
    <property type="entry name" value="RESOLVASE-RELATED"/>
    <property type="match status" value="1"/>
</dbReference>
<dbReference type="InterPro" id="IPR006118">
    <property type="entry name" value="Recombinase_CS"/>
</dbReference>
<dbReference type="SMART" id="SM00857">
    <property type="entry name" value="Resolvase"/>
    <property type="match status" value="1"/>
</dbReference>
<evidence type="ECO:0000256" key="2">
    <source>
        <dbReference type="ARBA" id="ARBA00023125"/>
    </source>
</evidence>
<dbReference type="PROSITE" id="PS00397">
    <property type="entry name" value="RECOMBINASES_1"/>
    <property type="match status" value="1"/>
</dbReference>
<sequence>MYIFGYLRASTHEQDANRAKNRLKQFVEEKGYRIAGWYIENVSGASLKRPELIRLLDDAAPGDAILIEQVDRLSRLNDDGWSCLKGLISEKNLSIISLDLPTSHIALTKDSNDDFTAAMLKAINSMMLDMLAAIARKDYQDRRRRQAEGIEKAKQAGKFRGRPADQNLHQRIYELRISNGLSIKNTA</sequence>
<gene>
    <name evidence="7" type="ORF">BA1DRAFT_04095</name>
</gene>
<dbReference type="GO" id="GO:0015074">
    <property type="term" value="P:DNA integration"/>
    <property type="evidence" value="ECO:0007669"/>
    <property type="project" value="UniProtKB-KW"/>
</dbReference>
<dbReference type="GO" id="GO:0000150">
    <property type="term" value="F:DNA strand exchange activity"/>
    <property type="evidence" value="ECO:0007669"/>
    <property type="project" value="InterPro"/>
</dbReference>
<feature type="domain" description="Resolvase/invertase-type recombinase catalytic" evidence="6">
    <location>
        <begin position="2"/>
        <end position="157"/>
    </location>
</feature>
<proteinExistence type="predicted"/>
<dbReference type="RefSeq" id="WP_036782799.1">
    <property type="nucleotide sequence ID" value="NZ_CAWLTM010000028.1"/>
</dbReference>
<organism evidence="7 8">
    <name type="scientific">Photorhabdus aegyptia</name>
    <dbReference type="NCBI Taxonomy" id="2805098"/>
    <lineage>
        <taxon>Bacteria</taxon>
        <taxon>Pseudomonadati</taxon>
        <taxon>Pseudomonadota</taxon>
        <taxon>Gammaproteobacteria</taxon>
        <taxon>Enterobacterales</taxon>
        <taxon>Morganellaceae</taxon>
        <taxon>Photorhabdus</taxon>
    </lineage>
</organism>
<feature type="non-terminal residue" evidence="7">
    <location>
        <position position="187"/>
    </location>
</feature>
<dbReference type="FunFam" id="3.40.50.1390:FF:000010">
    <property type="entry name" value="Recombinase resolvase family"/>
    <property type="match status" value="1"/>
</dbReference>
<reference evidence="7 8" key="1">
    <citation type="submission" date="2014-03" db="EMBL/GenBank/DDBJ databases">
        <title>Draft Genome of Photorhabdus luminescens BA1, an Egyptian Isolate.</title>
        <authorList>
            <person name="Ghazal S."/>
            <person name="Hurst S.G.IV."/>
            <person name="Morris K."/>
            <person name="Thomas K."/>
            <person name="Tisa L.S."/>
        </authorList>
    </citation>
    <scope>NUCLEOTIDE SEQUENCE [LARGE SCALE GENOMIC DNA]</scope>
    <source>
        <strain evidence="7 8">BA1</strain>
    </source>
</reference>
<keyword evidence="1" id="KW-0229">DNA integration</keyword>
<dbReference type="SUPFAM" id="SSF53041">
    <property type="entry name" value="Resolvase-like"/>
    <property type="match status" value="1"/>
</dbReference>
<protein>
    <submittedName>
        <fullName evidence="7">Site-specific recombinase, DNA invertase Pin</fullName>
    </submittedName>
</protein>
<keyword evidence="3" id="KW-0233">DNA recombination</keyword>